<sequence length="591" mass="65371">METIQERKPKRPHYIPRPPGKPFKYQCFQCPFTCNEKSHLFNHMKYNLCKNSISLVSQKNGQTARQVKAVTKGIPVKSKDCPSPVPEVGNNTPRQQEAEENKAESRDDTEEVDVGCESPVNKDSQSETKPNTDTEGENGEGNEAKTLPRPSAFSPVTPNRDGAEAFKPSEQHSEDSQTPAPTFNHPSFPWGTISPSIPLKPFPPPMVPEYSPYLLPDRPLYPSYYLPGNHQPNSSSFRPEFLDPQRPVVPQPLTPPHTLFPPYTYRYCHPIHPGPPLHYTLYRPHELSMPITGPRYIPLDLYGQNLGPKDYDVYMHPRTTLNTSTQEQSNNGQSGDKATRLSPIEGCSALGSPDRPSQAHSIQRETEAPHYTNMGELQTTTQMRPTHAAVQPIKSDLRQEESLHADTGSGESSICSSVPVTEPCPETTKHVDEDSTEHLAPLNLSTRNKDKGKSPSDHRPMCSDTNKLTGDELPLNLSLRASHSSTAEALQQKADIEPDEEPCDQRQTAALALCQLAIASSVASSCDLSTADRPPKDSSDATSPGSPEKTKHTRSKGLKRASSGQAENNCHKPNKRAKAPGRLLRRRLRCC</sequence>
<feature type="compositionally biased region" description="Basic and acidic residues" evidence="11">
    <location>
        <begin position="447"/>
        <end position="461"/>
    </location>
</feature>
<evidence type="ECO:0000256" key="4">
    <source>
        <dbReference type="ARBA" id="ARBA00022782"/>
    </source>
</evidence>
<keyword evidence="3" id="KW-0863">Zinc-finger</keyword>
<evidence type="ECO:0000313" key="14">
    <source>
        <dbReference type="Proteomes" id="UP000265040"/>
    </source>
</evidence>
<dbReference type="InterPro" id="IPR039363">
    <property type="entry name" value="ZNF750"/>
</dbReference>
<keyword evidence="8" id="KW-0804">Transcription</keyword>
<evidence type="ECO:0000259" key="12">
    <source>
        <dbReference type="Pfam" id="PF15269"/>
    </source>
</evidence>
<evidence type="ECO:0000256" key="9">
    <source>
        <dbReference type="ARBA" id="ARBA00023242"/>
    </source>
</evidence>
<keyword evidence="4" id="KW-0221">Differentiation</keyword>
<keyword evidence="14" id="KW-1185">Reference proteome</keyword>
<evidence type="ECO:0000313" key="13">
    <source>
        <dbReference type="Ensembl" id="ENSATEP00000034955.1"/>
    </source>
</evidence>
<feature type="compositionally biased region" description="Basic and acidic residues" evidence="11">
    <location>
        <begin position="427"/>
        <end position="437"/>
    </location>
</feature>
<dbReference type="PANTHER" id="PTHR14678">
    <property type="entry name" value="PROLINE-RICH PROTEIN 35-RELATED"/>
    <property type="match status" value="1"/>
</dbReference>
<evidence type="ECO:0000256" key="7">
    <source>
        <dbReference type="ARBA" id="ARBA00023159"/>
    </source>
</evidence>
<dbReference type="FunCoup" id="A0A3Q1JNV6">
    <property type="interactions" value="699"/>
</dbReference>
<feature type="compositionally biased region" description="Polar residues" evidence="11">
    <location>
        <begin position="409"/>
        <end position="419"/>
    </location>
</feature>
<dbReference type="Proteomes" id="UP000265040">
    <property type="component" value="Chromosome 8"/>
</dbReference>
<dbReference type="GO" id="GO:0001228">
    <property type="term" value="F:DNA-binding transcription activator activity, RNA polymerase II-specific"/>
    <property type="evidence" value="ECO:0007669"/>
    <property type="project" value="TreeGrafter"/>
</dbReference>
<reference evidence="13" key="3">
    <citation type="submission" date="2025-09" db="UniProtKB">
        <authorList>
            <consortium name="Ensembl"/>
        </authorList>
    </citation>
    <scope>IDENTIFICATION</scope>
</reference>
<keyword evidence="9" id="KW-0539">Nucleus</keyword>
<evidence type="ECO:0000256" key="8">
    <source>
        <dbReference type="ARBA" id="ARBA00023163"/>
    </source>
</evidence>
<feature type="compositionally biased region" description="Basic residues" evidence="11">
    <location>
        <begin position="572"/>
        <end position="581"/>
    </location>
</feature>
<evidence type="ECO:0000256" key="1">
    <source>
        <dbReference type="ARBA" id="ARBA00004123"/>
    </source>
</evidence>
<feature type="region of interest" description="Disordered" evidence="11">
    <location>
        <begin position="321"/>
        <end position="370"/>
    </location>
</feature>
<evidence type="ECO:0000256" key="6">
    <source>
        <dbReference type="ARBA" id="ARBA00023015"/>
    </source>
</evidence>
<dbReference type="PANTHER" id="PTHR14678:SF1">
    <property type="entry name" value="ZINC FINGER PROTEIN 750"/>
    <property type="match status" value="1"/>
</dbReference>
<dbReference type="GeneID" id="113156812"/>
<dbReference type="AlphaFoldDB" id="A0A3Q1JNV6"/>
<feature type="compositionally biased region" description="Polar residues" evidence="11">
    <location>
        <begin position="321"/>
        <end position="336"/>
    </location>
</feature>
<dbReference type="Pfam" id="PF15269">
    <property type="entry name" value="zf-C2H2_7"/>
    <property type="match status" value="1"/>
</dbReference>
<organism evidence="13 14">
    <name type="scientific">Anabas testudineus</name>
    <name type="common">Climbing perch</name>
    <name type="synonym">Anthias testudineus</name>
    <dbReference type="NCBI Taxonomy" id="64144"/>
    <lineage>
        <taxon>Eukaryota</taxon>
        <taxon>Metazoa</taxon>
        <taxon>Chordata</taxon>
        <taxon>Craniata</taxon>
        <taxon>Vertebrata</taxon>
        <taxon>Euteleostomi</taxon>
        <taxon>Actinopterygii</taxon>
        <taxon>Neopterygii</taxon>
        <taxon>Teleostei</taxon>
        <taxon>Neoteleostei</taxon>
        <taxon>Acanthomorphata</taxon>
        <taxon>Anabantaria</taxon>
        <taxon>Anabantiformes</taxon>
        <taxon>Anabantoidei</taxon>
        <taxon>Anabantidae</taxon>
        <taxon>Anabas</taxon>
    </lineage>
</organism>
<evidence type="ECO:0000256" key="3">
    <source>
        <dbReference type="ARBA" id="ARBA00022771"/>
    </source>
</evidence>
<evidence type="ECO:0000256" key="2">
    <source>
        <dbReference type="ARBA" id="ARBA00022723"/>
    </source>
</evidence>
<reference evidence="13" key="1">
    <citation type="submission" date="2021-04" db="EMBL/GenBank/DDBJ databases">
        <authorList>
            <consortium name="Wellcome Sanger Institute Data Sharing"/>
        </authorList>
    </citation>
    <scope>NUCLEOTIDE SEQUENCE [LARGE SCALE GENOMIC DNA]</scope>
</reference>
<feature type="region of interest" description="Disordered" evidence="11">
    <location>
        <begin position="399"/>
        <end position="471"/>
    </location>
</feature>
<dbReference type="GO" id="GO:0005634">
    <property type="term" value="C:nucleus"/>
    <property type="evidence" value="ECO:0007669"/>
    <property type="project" value="UniProtKB-SubCell"/>
</dbReference>
<reference evidence="13" key="2">
    <citation type="submission" date="2025-08" db="UniProtKB">
        <authorList>
            <consortium name="Ensembl"/>
        </authorList>
    </citation>
    <scope>IDENTIFICATION</scope>
</reference>
<evidence type="ECO:0000256" key="11">
    <source>
        <dbReference type="SAM" id="MobiDB-lite"/>
    </source>
</evidence>
<dbReference type="InParanoid" id="A0A3Q1JNV6"/>
<feature type="compositionally biased region" description="Polar residues" evidence="11">
    <location>
        <begin position="176"/>
        <end position="185"/>
    </location>
</feature>
<dbReference type="GO" id="GO:0008270">
    <property type="term" value="F:zinc ion binding"/>
    <property type="evidence" value="ECO:0007669"/>
    <property type="project" value="UniProtKB-KW"/>
</dbReference>
<dbReference type="OrthoDB" id="8933073at2759"/>
<feature type="compositionally biased region" description="Basic and acidic residues" evidence="11">
    <location>
        <begin position="161"/>
        <end position="175"/>
    </location>
</feature>
<name>A0A3Q1JNV6_ANATE</name>
<evidence type="ECO:0000256" key="10">
    <source>
        <dbReference type="ARBA" id="ARBA00040216"/>
    </source>
</evidence>
<proteinExistence type="predicted"/>
<keyword evidence="6" id="KW-0805">Transcription regulation</keyword>
<dbReference type="OMA" id="PSAYDHY"/>
<dbReference type="GO" id="GO:1990841">
    <property type="term" value="F:promoter-specific chromatin binding"/>
    <property type="evidence" value="ECO:0007669"/>
    <property type="project" value="TreeGrafter"/>
</dbReference>
<dbReference type="GO" id="GO:0030154">
    <property type="term" value="P:cell differentiation"/>
    <property type="evidence" value="ECO:0007669"/>
    <property type="project" value="UniProtKB-KW"/>
</dbReference>
<keyword evidence="5" id="KW-0862">Zinc</keyword>
<dbReference type="GeneTree" id="ENSGT00530000063870"/>
<feature type="domain" description="Zinc finger protein 750-like zinc finger" evidence="12">
    <location>
        <begin position="5"/>
        <end position="58"/>
    </location>
</feature>
<dbReference type="STRING" id="64144.ENSATEP00000034955"/>
<keyword evidence="7" id="KW-0010">Activator</keyword>
<feature type="compositionally biased region" description="Basic and acidic residues" evidence="11">
    <location>
        <begin position="96"/>
        <end position="106"/>
    </location>
</feature>
<gene>
    <name evidence="13" type="primary">ZNF750</name>
</gene>
<dbReference type="InterPro" id="IPR039064">
    <property type="entry name" value="ZNF750_Znf"/>
</dbReference>
<dbReference type="RefSeq" id="XP_026207944.1">
    <property type="nucleotide sequence ID" value="XM_026352159.1"/>
</dbReference>
<dbReference type="GO" id="GO:0000978">
    <property type="term" value="F:RNA polymerase II cis-regulatory region sequence-specific DNA binding"/>
    <property type="evidence" value="ECO:0007669"/>
    <property type="project" value="TreeGrafter"/>
</dbReference>
<comment type="subcellular location">
    <subcellularLocation>
        <location evidence="1">Nucleus</location>
    </subcellularLocation>
</comment>
<keyword evidence="2" id="KW-0479">Metal-binding</keyword>
<protein>
    <recommendedName>
        <fullName evidence="10">Zinc finger protein 750</fullName>
    </recommendedName>
</protein>
<feature type="region of interest" description="Disordered" evidence="11">
    <location>
        <begin position="74"/>
        <end position="189"/>
    </location>
</feature>
<accession>A0A3Q1JNV6</accession>
<dbReference type="Ensembl" id="ENSATET00000035462.3">
    <property type="protein sequence ID" value="ENSATEP00000034955.1"/>
    <property type="gene ID" value="ENSATEG00000024026.3"/>
</dbReference>
<evidence type="ECO:0000256" key="5">
    <source>
        <dbReference type="ARBA" id="ARBA00022833"/>
    </source>
</evidence>
<feature type="region of interest" description="Disordered" evidence="11">
    <location>
        <begin position="527"/>
        <end position="581"/>
    </location>
</feature>
<dbReference type="GO" id="GO:0008544">
    <property type="term" value="P:epidermis development"/>
    <property type="evidence" value="ECO:0007669"/>
    <property type="project" value="TreeGrafter"/>
</dbReference>